<gene>
    <name evidence="2" type="ORF">KC614_02415</name>
</gene>
<reference evidence="2" key="2">
    <citation type="journal article" date="2021" name="Microbiome">
        <title>Successional dynamics and alternative stable states in a saline activated sludge microbial community over 9 years.</title>
        <authorList>
            <person name="Wang Y."/>
            <person name="Ye J."/>
            <person name="Ju F."/>
            <person name="Liu L."/>
            <person name="Boyd J.A."/>
            <person name="Deng Y."/>
            <person name="Parks D.H."/>
            <person name="Jiang X."/>
            <person name="Yin X."/>
            <person name="Woodcroft B.J."/>
            <person name="Tyson G.W."/>
            <person name="Hugenholtz P."/>
            <person name="Polz M.F."/>
            <person name="Zhang T."/>
        </authorList>
    </citation>
    <scope>NUCLEOTIDE SEQUENCE</scope>
    <source>
        <strain evidence="2">HKST-UBA03</strain>
    </source>
</reference>
<dbReference type="Proteomes" id="UP000751518">
    <property type="component" value="Unassembled WGS sequence"/>
</dbReference>
<name>A0A955RQU8_UNCKA</name>
<evidence type="ECO:0000313" key="2">
    <source>
        <dbReference type="EMBL" id="MCA9392036.1"/>
    </source>
</evidence>
<evidence type="ECO:0000313" key="3">
    <source>
        <dbReference type="Proteomes" id="UP000751518"/>
    </source>
</evidence>
<sequence length="417" mass="47357">MPSEPTRKSSNQVRAEAEQLASEFDPQGLQPWELAVKGFEEGITREEDRQLREEADGRWRESCESARERAQELLDQLGLELTGWDVVNYFGPLARPAQEHFRSPDIEFWANGHHYSSWSPTEQSLMSGVMEGNVAVSRHESEDLGRVSENVLISHSRNVGEKSMRMVVDVDAGDNGRSINGVTIEAYDPERVKFGQPRVEVEYTRTRSGMSVRLEICEGTRTEYIYLDQGSESNDMRAWERVRHIMNEEYNYNLPEDPFADIDFKSTAQESISLIGAEEPRIAEPVVIEEESLKDTRDEIADHIDAFIEKLRAFKDVDEEGLVGDLVEGAGFVDYEKAVVLDVLRRTMGQNVLPAKLTDEQLTDLNRLIELMQIRGDAIRELPDEADRNGADKTLLAKAYSSSDIMRDFESRFVGSE</sequence>
<proteinExistence type="predicted"/>
<dbReference type="EMBL" id="JAGQKZ010000015">
    <property type="protein sequence ID" value="MCA9392036.1"/>
    <property type="molecule type" value="Genomic_DNA"/>
</dbReference>
<accession>A0A955RQU8</accession>
<organism evidence="2 3">
    <name type="scientific">candidate division WWE3 bacterium</name>
    <dbReference type="NCBI Taxonomy" id="2053526"/>
    <lineage>
        <taxon>Bacteria</taxon>
        <taxon>Katanobacteria</taxon>
    </lineage>
</organism>
<evidence type="ECO:0000256" key="1">
    <source>
        <dbReference type="SAM" id="MobiDB-lite"/>
    </source>
</evidence>
<feature type="region of interest" description="Disordered" evidence="1">
    <location>
        <begin position="1"/>
        <end position="28"/>
    </location>
</feature>
<reference evidence="2" key="1">
    <citation type="submission" date="2020-04" db="EMBL/GenBank/DDBJ databases">
        <authorList>
            <person name="Zhang T."/>
        </authorList>
    </citation>
    <scope>NUCLEOTIDE SEQUENCE</scope>
    <source>
        <strain evidence="2">HKST-UBA03</strain>
    </source>
</reference>
<dbReference type="AlphaFoldDB" id="A0A955RQU8"/>
<protein>
    <submittedName>
        <fullName evidence="2">Uncharacterized protein</fullName>
    </submittedName>
</protein>
<comment type="caution">
    <text evidence="2">The sequence shown here is derived from an EMBL/GenBank/DDBJ whole genome shotgun (WGS) entry which is preliminary data.</text>
</comment>